<dbReference type="Gene3D" id="1.25.40.10">
    <property type="entry name" value="Tetratricopeptide repeat domain"/>
    <property type="match status" value="2"/>
</dbReference>
<keyword evidence="3" id="KW-1185">Reference proteome</keyword>
<organism evidence="2 3">
    <name type="scientific">Sparus aurata</name>
    <name type="common">Gilthead sea bream</name>
    <dbReference type="NCBI Taxonomy" id="8175"/>
    <lineage>
        <taxon>Eukaryota</taxon>
        <taxon>Metazoa</taxon>
        <taxon>Chordata</taxon>
        <taxon>Craniata</taxon>
        <taxon>Vertebrata</taxon>
        <taxon>Euteleostomi</taxon>
        <taxon>Actinopterygii</taxon>
        <taxon>Neopterygii</taxon>
        <taxon>Teleostei</taxon>
        <taxon>Neoteleostei</taxon>
        <taxon>Acanthomorphata</taxon>
        <taxon>Eupercaria</taxon>
        <taxon>Spariformes</taxon>
        <taxon>Sparidae</taxon>
        <taxon>Sparus</taxon>
    </lineage>
</organism>
<dbReference type="Proteomes" id="UP000472265">
    <property type="component" value="Chromosome 2"/>
</dbReference>
<dbReference type="InterPro" id="IPR011990">
    <property type="entry name" value="TPR-like_helical_dom_sf"/>
</dbReference>
<dbReference type="AlphaFoldDB" id="A0A671Y8F6"/>
<reference evidence="2" key="2">
    <citation type="submission" date="2025-08" db="UniProtKB">
        <authorList>
            <consortium name="Ensembl"/>
        </authorList>
    </citation>
    <scope>IDENTIFICATION</scope>
</reference>
<reference evidence="2" key="1">
    <citation type="submission" date="2021-04" db="EMBL/GenBank/DDBJ databases">
        <authorList>
            <consortium name="Wellcome Sanger Institute Data Sharing"/>
        </authorList>
    </citation>
    <scope>NUCLEOTIDE SEQUENCE [LARGE SCALE GENOMIC DNA]</scope>
</reference>
<proteinExistence type="predicted"/>
<dbReference type="SUPFAM" id="SSF81901">
    <property type="entry name" value="HCP-like"/>
    <property type="match status" value="2"/>
</dbReference>
<accession>A0A671Y8F6</accession>
<dbReference type="InParanoid" id="A0A671Y8F6"/>
<evidence type="ECO:0000313" key="3">
    <source>
        <dbReference type="Proteomes" id="UP000472265"/>
    </source>
</evidence>
<dbReference type="InterPro" id="IPR042756">
    <property type="entry name" value="Sel-1L3"/>
</dbReference>
<sequence>VVSFDTGITSTLLLRQWSCVPGGPKIRTLELNLPDWLVYQADGIVPDSQWVLSCMLLASIRYSGFDDTERSVAARDVATLQPKPFSNRPVKQHQLCMAWSTHILKLTQQISKKQCPLEQETVHLLSTIYASTGENFGITKTLDPYSSKPLDYLRVKAISFPWCMFSMWIFVNRHCQRKMCGVFHHIDSHNNYVTPTMFLKNSGQLHFQMNGESEESSAFLSTFKVPLSEWCQISKISSQDCALVSESYRFRHTLVLDDTEGYFVIGGGKYVTGVEGYYGPVVYHRNRISPHSTVMSCTCTQLLSLPTSLLVQFLYISLMTLCAVQAWLLALLAAQRDDRLALLHLGHLHHRGVHGHPADPDLAYAYYSNIAKQTTLDQNIFSLFLFQTFVEAVYLNNDEELNLQTNEDHHIFQWLKHQARRGAAEAEQTIARMLFWGQQGVSPDIQMAVRHYERGAVHLGDPVSMYDYGIVLLQGHGVEKDIPKAVEFLKKAMDQGFVPAINALAWYYEQFEQDYNKAVQLWEQADLLKCPEAALNLGVVHLLGLYPGKAADQVSSSTNFMAYQYYLKSAERGHIRGAVQLADIWTTGIPGRVNRRPSDAVLWVKWAAEQNGYLGSILRKALDSYLKSDMFSSLLYYMMAAESGYAAAQFNVAYLCEQNTVSYLHIRCGSMFFYFVILFILVSFRSLIRMGDLFYEGHGDRQKDMFSAAEMYKQAALRNEPQGWYNLGLLAEEGFRLPLSVLAELGHSELYLANNSLLLSALYKRCRDSGDTDSYLPCSLALFNVYLQSLKKDYSAAIMVSAQATFVRSYIIVNFDIKILELKF</sequence>
<protein>
    <submittedName>
        <fullName evidence="2">Si:dkey-24p1.6</fullName>
    </submittedName>
</protein>
<dbReference type="PANTHER" id="PTHR44444">
    <property type="entry name" value="PROTEIN SEL-1 HOMOLOG 3"/>
    <property type="match status" value="1"/>
</dbReference>
<dbReference type="PANTHER" id="PTHR44444:SF4">
    <property type="entry name" value="PROTEIN SEL-1 HOMOLOG 3 ISOFORM X1"/>
    <property type="match status" value="1"/>
</dbReference>
<keyword evidence="1" id="KW-0472">Membrane</keyword>
<reference evidence="2" key="3">
    <citation type="submission" date="2025-09" db="UniProtKB">
        <authorList>
            <consortium name="Ensembl"/>
        </authorList>
    </citation>
    <scope>IDENTIFICATION</scope>
</reference>
<dbReference type="Ensembl" id="ENSSAUT00010061674.1">
    <property type="protein sequence ID" value="ENSSAUP00010058773.1"/>
    <property type="gene ID" value="ENSSAUG00010023951.1"/>
</dbReference>
<evidence type="ECO:0000313" key="2">
    <source>
        <dbReference type="Ensembl" id="ENSSAUP00010058773.1"/>
    </source>
</evidence>
<feature type="transmembrane region" description="Helical" evidence="1">
    <location>
        <begin position="664"/>
        <end position="684"/>
    </location>
</feature>
<dbReference type="GeneTree" id="ENSGT00940000165744"/>
<name>A0A671Y8F6_SPAAU</name>
<feature type="transmembrane region" description="Helical" evidence="1">
    <location>
        <begin position="634"/>
        <end position="652"/>
    </location>
</feature>
<dbReference type="SMART" id="SM00671">
    <property type="entry name" value="SEL1"/>
    <property type="match status" value="7"/>
</dbReference>
<dbReference type="InterPro" id="IPR006597">
    <property type="entry name" value="Sel1-like"/>
</dbReference>
<keyword evidence="1" id="KW-1133">Transmembrane helix</keyword>
<dbReference type="OMA" id="PTPQQTF"/>
<evidence type="ECO:0000256" key="1">
    <source>
        <dbReference type="SAM" id="Phobius"/>
    </source>
</evidence>
<dbReference type="Pfam" id="PF08238">
    <property type="entry name" value="Sel1"/>
    <property type="match status" value="6"/>
</dbReference>
<dbReference type="FunCoup" id="A0A671Y8F6">
    <property type="interactions" value="450"/>
</dbReference>
<keyword evidence="1" id="KW-0812">Transmembrane</keyword>
<gene>
    <name evidence="2" type="primary">si:dkey-24p1.6</name>
</gene>